<evidence type="ECO:0000256" key="1">
    <source>
        <dbReference type="SAM" id="Phobius"/>
    </source>
</evidence>
<protein>
    <recommendedName>
        <fullName evidence="4">Zinc-ribbon domain-containing protein</fullName>
    </recommendedName>
</protein>
<dbReference type="EMBL" id="LR130778">
    <property type="protein sequence ID" value="VDN49106.1"/>
    <property type="molecule type" value="Genomic_DNA"/>
</dbReference>
<gene>
    <name evidence="2" type="ORF">PATL70BA_3184</name>
</gene>
<dbReference type="Proteomes" id="UP000279029">
    <property type="component" value="Chromosome"/>
</dbReference>
<keyword evidence="1" id="KW-1133">Transmembrane helix</keyword>
<sequence>MNCNECNMPIEEGNLFCKNCGSPVVTDPIVSTSNNKHQDMPDDTAVVMNGEGLMRWAYDMNMWKNPTILITVWKVMMLGAMAPALLMFFLTLEEGFIEAGAIFFEVIIIVAVILTALMLLAYPLVAIMNGGRYCVVFEMNGMGVNHIQLDKQFKKSQVLAMISVLAGVMAGNPQTTGAGLLAGTKQSTYSTFSKVKTIVVNKRRHVIYLNQNLIHNQIYSEAQDFDMICEYICQHCKAAKVTYKN</sequence>
<dbReference type="AlphaFoldDB" id="A0A3P7S2P7"/>
<evidence type="ECO:0000313" key="3">
    <source>
        <dbReference type="Proteomes" id="UP000279029"/>
    </source>
</evidence>
<feature type="transmembrane region" description="Helical" evidence="1">
    <location>
        <begin position="68"/>
        <end position="90"/>
    </location>
</feature>
<keyword evidence="1" id="KW-0472">Membrane</keyword>
<evidence type="ECO:0000313" key="2">
    <source>
        <dbReference type="EMBL" id="VDN49106.1"/>
    </source>
</evidence>
<organism evidence="2 3">
    <name type="scientific">Petrocella atlantisensis</name>
    <dbReference type="NCBI Taxonomy" id="2173034"/>
    <lineage>
        <taxon>Bacteria</taxon>
        <taxon>Bacillati</taxon>
        <taxon>Bacillota</taxon>
        <taxon>Clostridia</taxon>
        <taxon>Lachnospirales</taxon>
        <taxon>Vallitaleaceae</taxon>
        <taxon>Petrocella</taxon>
    </lineage>
</organism>
<accession>A0A3P7S2P7</accession>
<feature type="transmembrane region" description="Helical" evidence="1">
    <location>
        <begin position="102"/>
        <end position="122"/>
    </location>
</feature>
<dbReference type="OrthoDB" id="1072289at2"/>
<reference evidence="2 3" key="1">
    <citation type="submission" date="2018-09" db="EMBL/GenBank/DDBJ databases">
        <authorList>
            <person name="Postec A."/>
        </authorList>
    </citation>
    <scope>NUCLEOTIDE SEQUENCE [LARGE SCALE GENOMIC DNA]</scope>
    <source>
        <strain evidence="2">70B-A</strain>
    </source>
</reference>
<keyword evidence="1" id="KW-0812">Transmembrane</keyword>
<keyword evidence="3" id="KW-1185">Reference proteome</keyword>
<evidence type="ECO:0008006" key="4">
    <source>
        <dbReference type="Google" id="ProtNLM"/>
    </source>
</evidence>
<dbReference type="KEGG" id="cbar:PATL70BA_3184"/>
<name>A0A3P7S2P7_9FIRM</name>
<proteinExistence type="predicted"/>
<dbReference type="RefSeq" id="WP_125138138.1">
    <property type="nucleotide sequence ID" value="NZ_LR130778.1"/>
</dbReference>